<sequence>MNHPYRAERALDVASDCLAIRFPGASFAFASGSILRGEGNDYSDIDLVVVFPNLPRAWRESFEMQDFPVEAFVQDPQTLRHFMDTDMQSGCPIMVNMVATSTIIGKDSVAAKAIQEEAQRLLARGPKPLSGPAYDRMRYMISDIADDLRADRPVVEVAGLAAMLYPQLIDLMLLGRGTWSGRGKWAPRLLARFDRRLADTLNTAFAKAASGDARELVALADSELARHGGRFFSGYRQEAPLQARRVEPLD</sequence>
<dbReference type="CDD" id="cd05403">
    <property type="entry name" value="NT_KNTase_like"/>
    <property type="match status" value="1"/>
</dbReference>
<accession>A0ABV6APG3</accession>
<feature type="domain" description="Polymerase nucleotidyl transferase" evidence="1">
    <location>
        <begin position="28"/>
        <end position="67"/>
    </location>
</feature>
<dbReference type="EMBL" id="JBHMAA010000035">
    <property type="protein sequence ID" value="MFB9952514.1"/>
    <property type="molecule type" value="Genomic_DNA"/>
</dbReference>
<dbReference type="InterPro" id="IPR002934">
    <property type="entry name" value="Polymerase_NTP_transf_dom"/>
</dbReference>
<dbReference type="InterPro" id="IPR043519">
    <property type="entry name" value="NT_sf"/>
</dbReference>
<dbReference type="RefSeq" id="WP_377265322.1">
    <property type="nucleotide sequence ID" value="NZ_JBHMAA010000035.1"/>
</dbReference>
<evidence type="ECO:0000313" key="2">
    <source>
        <dbReference type="EMBL" id="MFB9952514.1"/>
    </source>
</evidence>
<reference evidence="2 3" key="1">
    <citation type="submission" date="2024-09" db="EMBL/GenBank/DDBJ databases">
        <authorList>
            <person name="Sun Q."/>
            <person name="Mori K."/>
        </authorList>
    </citation>
    <scope>NUCLEOTIDE SEQUENCE [LARGE SCALE GENOMIC DNA]</scope>
    <source>
        <strain evidence="2 3">TBRC 4938</strain>
    </source>
</reference>
<dbReference type="Pfam" id="PF01909">
    <property type="entry name" value="NTP_transf_2"/>
    <property type="match status" value="1"/>
</dbReference>
<gene>
    <name evidence="2" type="ORF">ACFFP0_27030</name>
</gene>
<evidence type="ECO:0000313" key="3">
    <source>
        <dbReference type="Proteomes" id="UP001589692"/>
    </source>
</evidence>
<keyword evidence="3" id="KW-1185">Reference proteome</keyword>
<dbReference type="SUPFAM" id="SSF81301">
    <property type="entry name" value="Nucleotidyltransferase"/>
    <property type="match status" value="1"/>
</dbReference>
<dbReference type="Proteomes" id="UP001589692">
    <property type="component" value="Unassembled WGS sequence"/>
</dbReference>
<evidence type="ECO:0000259" key="1">
    <source>
        <dbReference type="Pfam" id="PF01909"/>
    </source>
</evidence>
<dbReference type="Gene3D" id="3.30.460.10">
    <property type="entry name" value="Beta Polymerase, domain 2"/>
    <property type="match status" value="1"/>
</dbReference>
<name>A0ABV6APG3_9HYPH</name>
<proteinExistence type="predicted"/>
<comment type="caution">
    <text evidence="2">The sequence shown here is derived from an EMBL/GenBank/DDBJ whole genome shotgun (WGS) entry which is preliminary data.</text>
</comment>
<organism evidence="2 3">
    <name type="scientific">Rhizobium puerariae</name>
    <dbReference type="NCBI Taxonomy" id="1585791"/>
    <lineage>
        <taxon>Bacteria</taxon>
        <taxon>Pseudomonadati</taxon>
        <taxon>Pseudomonadota</taxon>
        <taxon>Alphaproteobacteria</taxon>
        <taxon>Hyphomicrobiales</taxon>
        <taxon>Rhizobiaceae</taxon>
        <taxon>Rhizobium/Agrobacterium group</taxon>
        <taxon>Rhizobium</taxon>
    </lineage>
</organism>
<protein>
    <submittedName>
        <fullName evidence="2">Nucleotidyltransferase domain-containing protein</fullName>
    </submittedName>
</protein>